<gene>
    <name evidence="4" type="ORF">HO173_007350</name>
</gene>
<dbReference type="FunFam" id="3.40.50.261:FF:000017">
    <property type="entry name" value="Succinyl-CoA synthetase subunit alpha"/>
    <property type="match status" value="1"/>
</dbReference>
<dbReference type="SMART" id="SM00881">
    <property type="entry name" value="CoA_binding"/>
    <property type="match status" value="1"/>
</dbReference>
<dbReference type="Gene3D" id="3.30.470.20">
    <property type="entry name" value="ATP-grasp fold, B domain"/>
    <property type="match status" value="1"/>
</dbReference>
<dbReference type="SUPFAM" id="SSF51735">
    <property type="entry name" value="NAD(P)-binding Rossmann-fold domains"/>
    <property type="match status" value="1"/>
</dbReference>
<feature type="region of interest" description="Disordered" evidence="2">
    <location>
        <begin position="1"/>
        <end position="22"/>
    </location>
</feature>
<dbReference type="GO" id="GO:0009361">
    <property type="term" value="C:succinate-CoA ligase complex (ADP-forming)"/>
    <property type="evidence" value="ECO:0007669"/>
    <property type="project" value="TreeGrafter"/>
</dbReference>
<dbReference type="SUPFAM" id="SSF52210">
    <property type="entry name" value="Succinyl-CoA synthetase domains"/>
    <property type="match status" value="2"/>
</dbReference>
<dbReference type="GO" id="GO:0000166">
    <property type="term" value="F:nucleotide binding"/>
    <property type="evidence" value="ECO:0007669"/>
    <property type="project" value="UniProtKB-KW"/>
</dbReference>
<dbReference type="InterPro" id="IPR003781">
    <property type="entry name" value="CoA-bd"/>
</dbReference>
<dbReference type="PANTHER" id="PTHR11117">
    <property type="entry name" value="SUCCINYL-COA LIGASE SUBUNIT ALPHA"/>
    <property type="match status" value="1"/>
</dbReference>
<evidence type="ECO:0000313" key="5">
    <source>
        <dbReference type="Proteomes" id="UP000578531"/>
    </source>
</evidence>
<dbReference type="InterPro" id="IPR036291">
    <property type="entry name" value="NAD(P)-bd_dom_sf"/>
</dbReference>
<keyword evidence="5" id="KW-1185">Reference proteome</keyword>
<dbReference type="GeneID" id="59289007"/>
<protein>
    <recommendedName>
        <fullName evidence="3">CoA-binding domain-containing protein</fullName>
    </recommendedName>
</protein>
<evidence type="ECO:0000259" key="3">
    <source>
        <dbReference type="SMART" id="SM00881"/>
    </source>
</evidence>
<dbReference type="GO" id="GO:0006099">
    <property type="term" value="P:tricarboxylic acid cycle"/>
    <property type="evidence" value="ECO:0007669"/>
    <property type="project" value="TreeGrafter"/>
</dbReference>
<dbReference type="FunFam" id="3.40.50.261:FF:000001">
    <property type="entry name" value="Succinate--CoA ligase [ADP-forming] subunit beta"/>
    <property type="match status" value="1"/>
</dbReference>
<evidence type="ECO:0000256" key="1">
    <source>
        <dbReference type="ARBA" id="ARBA00022741"/>
    </source>
</evidence>
<dbReference type="PANTHER" id="PTHR11117:SF6">
    <property type="entry name" value="SYNTHETASE SUBUNIT ALPHA, PUTATIVE (AFU_ORTHOLOGUE AFUA_1G10830)-RELATED"/>
    <property type="match status" value="1"/>
</dbReference>
<dbReference type="FunFam" id="3.40.50.720:FF:000340">
    <property type="entry name" value="Succinyl-CoA synthetase subunit alpha"/>
    <property type="match status" value="1"/>
</dbReference>
<feature type="domain" description="CoA-binding" evidence="3">
    <location>
        <begin position="51"/>
        <end position="146"/>
    </location>
</feature>
<evidence type="ECO:0000313" key="4">
    <source>
        <dbReference type="EMBL" id="KAF6234317.1"/>
    </source>
</evidence>
<dbReference type="PROSITE" id="PS01217">
    <property type="entry name" value="SUCCINYL_COA_LIG_3"/>
    <property type="match status" value="1"/>
</dbReference>
<keyword evidence="1" id="KW-0547">Nucleotide-binding</keyword>
<sequence length="760" mass="81937">MITRKRMSMRSNVFSTASSTSNNIPLRNAQKHLFSTSRPSLAYTDTVSNLKIGQHTRVIFQGYTGRQATQNAKQSIEYGTKVVGGVTPGKTGEHLELPLLPSVRAAKDQLRPDATAIYVAAQQAAAAIEEAIEAEIPLIVAVAEHIPLHDMLRVQSMLRSQSKSRLVGANSPGMISAVGKCRLGFHPLPTFTPGSIGIVAKSGTLSYETVASTTRAGLGQSLVIGMGGDPLPGTDFVDALKVFEHDVDTKGIILVGEIGGKAEEDAAEWIKEYRKRTERPKPIMALIAGVQAPSGRVMGHAGAFVGAGEMTAAGKVRVLEDAGVVTTNHPSKFGEGMKRLLGSEAHWIPSSPSSLDKTQQRNMHTLRRPAIQSTGNPAFVRRRNIHIPESRSFEMLEDLGVPISKSEDPESRDYFLTLAVDRINYTPCIVTSFSIGGESPQLHAKSYPMALDKVEDESTLSLIASDLKCKEESFDSLSLLLSSLIDIFFGKEATSLSTRISRNQQGELAVARAEFSFDDAAIRSGKRNVDLQGMRDTSNEVPEEVEAEKDGIVYIKLKGDGVIGTLANGAGLAMNTVDAIADLGGKCANFLDTGGKATSETVKSSFRIILKDSRVKTIFVNIFGGLTLCDMIADGIMLAYKDLGIKVPVVVRLRGTNEEIGQKMITESGLSLHAFDDFDEAAKKVIQLARQDLISSQRALTQLLPPFQGLVPPTPLPLRRAAAQIALEHRSQTPELDLGTLQGVPGVQARAKKIHGQREE</sequence>
<evidence type="ECO:0000256" key="2">
    <source>
        <dbReference type="SAM" id="MobiDB-lite"/>
    </source>
</evidence>
<accession>A0A8H6FT97</accession>
<feature type="compositionally biased region" description="Polar residues" evidence="2">
    <location>
        <begin position="9"/>
        <end position="22"/>
    </location>
</feature>
<dbReference type="Gene3D" id="3.40.50.261">
    <property type="entry name" value="Succinyl-CoA synthetase domains"/>
    <property type="match status" value="2"/>
</dbReference>
<dbReference type="GO" id="GO:0004776">
    <property type="term" value="F:succinate-CoA ligase (GDP-forming) activity"/>
    <property type="evidence" value="ECO:0007669"/>
    <property type="project" value="TreeGrafter"/>
</dbReference>
<dbReference type="InterPro" id="IPR017866">
    <property type="entry name" value="Succ-CoA_synthase_bsu_CS"/>
</dbReference>
<proteinExistence type="predicted"/>
<dbReference type="RefSeq" id="XP_037163714.1">
    <property type="nucleotide sequence ID" value="XM_037309254.1"/>
</dbReference>
<dbReference type="InterPro" id="IPR005811">
    <property type="entry name" value="SUCC_ACL_C"/>
</dbReference>
<dbReference type="EMBL" id="JACCJC010000030">
    <property type="protein sequence ID" value="KAF6234317.1"/>
    <property type="molecule type" value="Genomic_DNA"/>
</dbReference>
<dbReference type="PRINTS" id="PR01798">
    <property type="entry name" value="SCOASYNTHASE"/>
</dbReference>
<name>A0A8H6FT97_9LECA</name>
<reference evidence="4 5" key="1">
    <citation type="journal article" date="2020" name="Genomics">
        <title>Complete, high-quality genomes from long-read metagenomic sequencing of two wolf lichen thalli reveals enigmatic genome architecture.</title>
        <authorList>
            <person name="McKenzie S.K."/>
            <person name="Walston R.F."/>
            <person name="Allen J.L."/>
        </authorList>
    </citation>
    <scope>NUCLEOTIDE SEQUENCE [LARGE SCALE GENOMIC DNA]</scope>
    <source>
        <strain evidence="4">WasteWater2</strain>
    </source>
</reference>
<dbReference type="AlphaFoldDB" id="A0A8H6FT97"/>
<dbReference type="Pfam" id="PF00549">
    <property type="entry name" value="Ligase_CoA"/>
    <property type="match status" value="2"/>
</dbReference>
<comment type="caution">
    <text evidence="4">The sequence shown here is derived from an EMBL/GenBank/DDBJ whole genome shotgun (WGS) entry which is preliminary data.</text>
</comment>
<dbReference type="GO" id="GO:0004775">
    <property type="term" value="F:succinate-CoA ligase (ADP-forming) activity"/>
    <property type="evidence" value="ECO:0007669"/>
    <property type="project" value="TreeGrafter"/>
</dbReference>
<dbReference type="Proteomes" id="UP000578531">
    <property type="component" value="Unassembled WGS sequence"/>
</dbReference>
<dbReference type="InterPro" id="IPR016102">
    <property type="entry name" value="Succinyl-CoA_synth-like"/>
</dbReference>
<dbReference type="GO" id="GO:0005739">
    <property type="term" value="C:mitochondrion"/>
    <property type="evidence" value="ECO:0007669"/>
    <property type="project" value="TreeGrafter"/>
</dbReference>
<dbReference type="Pfam" id="PF02629">
    <property type="entry name" value="CoA_binding"/>
    <property type="match status" value="1"/>
</dbReference>
<dbReference type="Gene3D" id="3.40.50.720">
    <property type="entry name" value="NAD(P)-binding Rossmann-like Domain"/>
    <property type="match status" value="1"/>
</dbReference>
<organism evidence="4 5">
    <name type="scientific">Letharia columbiana</name>
    <dbReference type="NCBI Taxonomy" id="112416"/>
    <lineage>
        <taxon>Eukaryota</taxon>
        <taxon>Fungi</taxon>
        <taxon>Dikarya</taxon>
        <taxon>Ascomycota</taxon>
        <taxon>Pezizomycotina</taxon>
        <taxon>Lecanoromycetes</taxon>
        <taxon>OSLEUM clade</taxon>
        <taxon>Lecanoromycetidae</taxon>
        <taxon>Lecanorales</taxon>
        <taxon>Lecanorineae</taxon>
        <taxon>Parmeliaceae</taxon>
        <taxon>Letharia</taxon>
    </lineage>
</organism>
<dbReference type="OrthoDB" id="1664372at2759"/>